<feature type="domain" description="DDE-1" evidence="1">
    <location>
        <begin position="64"/>
        <end position="176"/>
    </location>
</feature>
<name>A0ABQ9HZH3_9NEOP</name>
<reference evidence="2 3" key="1">
    <citation type="submission" date="2023-02" db="EMBL/GenBank/DDBJ databases">
        <title>LHISI_Scaffold_Assembly.</title>
        <authorList>
            <person name="Stuart O.P."/>
            <person name="Cleave R."/>
            <person name="Magrath M.J.L."/>
            <person name="Mikheyev A.S."/>
        </authorList>
    </citation>
    <scope>NUCLEOTIDE SEQUENCE [LARGE SCALE GENOMIC DNA]</scope>
    <source>
        <strain evidence="2">Daus_M_001</strain>
        <tissue evidence="2">Leg muscle</tissue>
    </source>
</reference>
<accession>A0ABQ9HZH3</accession>
<evidence type="ECO:0000259" key="1">
    <source>
        <dbReference type="Pfam" id="PF03184"/>
    </source>
</evidence>
<dbReference type="Proteomes" id="UP001159363">
    <property type="component" value="Chromosome 3"/>
</dbReference>
<dbReference type="Pfam" id="PF03184">
    <property type="entry name" value="DDE_1"/>
    <property type="match status" value="1"/>
</dbReference>
<protein>
    <recommendedName>
        <fullName evidence="1">DDE-1 domain-containing protein</fullName>
    </recommendedName>
</protein>
<comment type="caution">
    <text evidence="2">The sequence shown here is derived from an EMBL/GenBank/DDBJ whole genome shotgun (WGS) entry which is preliminary data.</text>
</comment>
<keyword evidence="3" id="KW-1185">Reference proteome</keyword>
<dbReference type="InterPro" id="IPR004875">
    <property type="entry name" value="DDE_SF_endonuclease_dom"/>
</dbReference>
<evidence type="ECO:0000313" key="2">
    <source>
        <dbReference type="EMBL" id="KAJ8889797.1"/>
    </source>
</evidence>
<organism evidence="2 3">
    <name type="scientific">Dryococelus australis</name>
    <dbReference type="NCBI Taxonomy" id="614101"/>
    <lineage>
        <taxon>Eukaryota</taxon>
        <taxon>Metazoa</taxon>
        <taxon>Ecdysozoa</taxon>
        <taxon>Arthropoda</taxon>
        <taxon>Hexapoda</taxon>
        <taxon>Insecta</taxon>
        <taxon>Pterygota</taxon>
        <taxon>Neoptera</taxon>
        <taxon>Polyneoptera</taxon>
        <taxon>Phasmatodea</taxon>
        <taxon>Verophasmatodea</taxon>
        <taxon>Anareolatae</taxon>
        <taxon>Phasmatidae</taxon>
        <taxon>Eurycanthinae</taxon>
        <taxon>Dryococelus</taxon>
    </lineage>
</organism>
<gene>
    <name evidence="2" type="ORF">PR048_009300</name>
</gene>
<evidence type="ECO:0000313" key="3">
    <source>
        <dbReference type="Proteomes" id="UP001159363"/>
    </source>
</evidence>
<proteinExistence type="predicted"/>
<dbReference type="EMBL" id="JARBHB010000003">
    <property type="protein sequence ID" value="KAJ8889797.1"/>
    <property type="molecule type" value="Genomic_DNA"/>
</dbReference>
<sequence length="215" mass="24559">MKSGRQEKLGFMLKKRYPNLSVRKPEALSLARARSMNKADVTNFFERFDNLLNENNFATGVFQTPFVILKGENVKQEFRDNLLPGSVVFVSDSSYLTIELFQKFLEHFVTHKTQGKKANLLVLDGYATHIKEQIILQFTVDNNVIMIGIPPHTSHYIQPLDRSLKMHYYGACNSWIKQNPTRRITKLLFGVLLSQVWVKACSVENGVSGFRACAV</sequence>